<organism evidence="2 3">
    <name type="scientific">Actinacidiphila reveromycinica</name>
    <dbReference type="NCBI Taxonomy" id="659352"/>
    <lineage>
        <taxon>Bacteria</taxon>
        <taxon>Bacillati</taxon>
        <taxon>Actinomycetota</taxon>
        <taxon>Actinomycetes</taxon>
        <taxon>Kitasatosporales</taxon>
        <taxon>Streptomycetaceae</taxon>
        <taxon>Actinacidiphila</taxon>
    </lineage>
</organism>
<sequence length="81" mass="9347">MAALALLRRFVGEMCRSLGAYGAMHALGLWVPGWPPDEEPEPLDGPPPAHPERLRPDTALTPLERALLRQWRREERRRQKR</sequence>
<dbReference type="Pfam" id="PF19534">
    <property type="entry name" value="DUF6059"/>
    <property type="match status" value="1"/>
</dbReference>
<name>A0A7U3UPP2_9ACTN</name>
<dbReference type="KEGG" id="arev:RVR_1628"/>
<accession>A0A7U3UPP2</accession>
<dbReference type="Proteomes" id="UP000595703">
    <property type="component" value="Chromosome"/>
</dbReference>
<dbReference type="RefSeq" id="WP_237404592.1">
    <property type="nucleotide sequence ID" value="NZ_AP018365.1"/>
</dbReference>
<protein>
    <submittedName>
        <fullName evidence="2">Uncharacterized protein</fullName>
    </submittedName>
</protein>
<keyword evidence="3" id="KW-1185">Reference proteome</keyword>
<reference evidence="2 3" key="1">
    <citation type="journal article" date="2010" name="J. Bacteriol.">
        <title>Biochemical characterization of a novel indole prenyltransferase from Streptomyces sp. SN-593.</title>
        <authorList>
            <person name="Takahashi S."/>
            <person name="Takagi H."/>
            <person name="Toyoda A."/>
            <person name="Uramoto M."/>
            <person name="Nogawa T."/>
            <person name="Ueki M."/>
            <person name="Sakaki Y."/>
            <person name="Osada H."/>
        </authorList>
    </citation>
    <scope>NUCLEOTIDE SEQUENCE [LARGE SCALE GENOMIC DNA]</scope>
    <source>
        <strain evidence="2 3">SN-593</strain>
    </source>
</reference>
<dbReference type="EMBL" id="AP018365">
    <property type="protein sequence ID" value="BBA96361.1"/>
    <property type="molecule type" value="Genomic_DNA"/>
</dbReference>
<reference evidence="2 3" key="2">
    <citation type="journal article" date="2011" name="J. Antibiot.">
        <title>Furaquinocins I and J: novel polyketide isoprenoid hybrid compounds from Streptomyces reveromyceticus SN-593.</title>
        <authorList>
            <person name="Panthee S."/>
            <person name="Takahashi S."/>
            <person name="Takagi H."/>
            <person name="Nogawa T."/>
            <person name="Oowada E."/>
            <person name="Uramoto M."/>
            <person name="Osada H."/>
        </authorList>
    </citation>
    <scope>NUCLEOTIDE SEQUENCE [LARGE SCALE GENOMIC DNA]</scope>
    <source>
        <strain evidence="2 3">SN-593</strain>
    </source>
</reference>
<dbReference type="InterPro" id="IPR045701">
    <property type="entry name" value="DUF6059"/>
</dbReference>
<feature type="region of interest" description="Disordered" evidence="1">
    <location>
        <begin position="34"/>
        <end position="59"/>
    </location>
</feature>
<proteinExistence type="predicted"/>
<evidence type="ECO:0000313" key="3">
    <source>
        <dbReference type="Proteomes" id="UP000595703"/>
    </source>
</evidence>
<reference evidence="2 3" key="3">
    <citation type="journal article" date="2011" name="Nat. Chem. Biol.">
        <title>Reveromycin A biosynthesis uses RevG and RevJ for stereospecific spiroacetal formation.</title>
        <authorList>
            <person name="Takahashi S."/>
            <person name="Toyoda A."/>
            <person name="Sekiyama Y."/>
            <person name="Takagi H."/>
            <person name="Nogawa T."/>
            <person name="Uramoto M."/>
            <person name="Suzuki R."/>
            <person name="Koshino H."/>
            <person name="Kumano T."/>
            <person name="Panthee S."/>
            <person name="Dairi T."/>
            <person name="Ishikawa J."/>
            <person name="Ikeda H."/>
            <person name="Sakaki Y."/>
            <person name="Osada H."/>
        </authorList>
    </citation>
    <scope>NUCLEOTIDE SEQUENCE [LARGE SCALE GENOMIC DNA]</scope>
    <source>
        <strain evidence="2 3">SN-593</strain>
    </source>
</reference>
<reference evidence="2 3" key="4">
    <citation type="journal article" date="2020" name="Sci. Rep.">
        <title>beta-carboline chemical signals induce reveromycin production through a LuxR family regulator in Streptomyces sp. SN-593.</title>
        <authorList>
            <person name="Panthee S."/>
            <person name="Kito N."/>
            <person name="Hayashi T."/>
            <person name="Shimizu T."/>
            <person name="Ishikawa J."/>
            <person name="Hamamoto H."/>
            <person name="Osada H."/>
            <person name="Takahashi S."/>
        </authorList>
    </citation>
    <scope>NUCLEOTIDE SEQUENCE [LARGE SCALE GENOMIC DNA]</scope>
    <source>
        <strain evidence="2 3">SN-593</strain>
    </source>
</reference>
<gene>
    <name evidence="2" type="ORF">RVR_1628</name>
</gene>
<evidence type="ECO:0000313" key="2">
    <source>
        <dbReference type="EMBL" id="BBA96361.1"/>
    </source>
</evidence>
<evidence type="ECO:0000256" key="1">
    <source>
        <dbReference type="SAM" id="MobiDB-lite"/>
    </source>
</evidence>
<dbReference type="AlphaFoldDB" id="A0A7U3UPP2"/>